<accession>A0ABY5WBF9</accession>
<dbReference type="InterPro" id="IPR043132">
    <property type="entry name" value="BCAT-like_C"/>
</dbReference>
<evidence type="ECO:0000313" key="2">
    <source>
        <dbReference type="Proteomes" id="UP001059617"/>
    </source>
</evidence>
<dbReference type="Proteomes" id="UP001059617">
    <property type="component" value="Chromosome"/>
</dbReference>
<proteinExistence type="predicted"/>
<reference evidence="1" key="1">
    <citation type="submission" date="2021-04" db="EMBL/GenBank/DDBJ databases">
        <authorList>
            <person name="Hartkoorn R.C."/>
            <person name="Beaudoing E."/>
            <person name="Hot D."/>
        </authorList>
    </citation>
    <scope>NUCLEOTIDE SEQUENCE</scope>
    <source>
        <strain evidence="1">NRRL B-16292</strain>
    </source>
</reference>
<keyword evidence="1" id="KW-0032">Aminotransferase</keyword>
<dbReference type="NCBIfam" id="NF006734">
    <property type="entry name" value="PRK09266.1"/>
    <property type="match status" value="1"/>
</dbReference>
<name>A0ABY5WBF9_9ACTN</name>
<sequence length="257" mass="27870">MSTTVIRLEIDGREPKIEELYHPILVNYGHFTAMQVRGGRVQGLALHLDRLVAATRELFAAELDPALVRDHLRHALRDVPDAAVRINVYRPGDLMVLVAVRPPTDPAPGPVSLRSVPYQRPAAHLKHLGSFGQLYHGHAAERDGFDDALLTGPGGEIAESAVHNIAFFDGTGVTWPSAPHLPGIMMQLLRPRLAEAGLPDRSASVRLADLAGYRAAFVTNSIGIVPVDRVDDVHLPLDPAFMARVEAAAAAIPWDDI</sequence>
<dbReference type="Pfam" id="PF01063">
    <property type="entry name" value="Aminotran_4"/>
    <property type="match status" value="1"/>
</dbReference>
<dbReference type="Gene3D" id="3.30.470.10">
    <property type="match status" value="1"/>
</dbReference>
<organism evidence="1 2">
    <name type="scientific">Dactylosporangium fulvum</name>
    <dbReference type="NCBI Taxonomy" id="53359"/>
    <lineage>
        <taxon>Bacteria</taxon>
        <taxon>Bacillati</taxon>
        <taxon>Actinomycetota</taxon>
        <taxon>Actinomycetes</taxon>
        <taxon>Micromonosporales</taxon>
        <taxon>Micromonosporaceae</taxon>
        <taxon>Dactylosporangium</taxon>
    </lineage>
</organism>
<keyword evidence="1" id="KW-0808">Transferase</keyword>
<dbReference type="InterPro" id="IPR043131">
    <property type="entry name" value="BCAT-like_N"/>
</dbReference>
<reference evidence="1" key="2">
    <citation type="submission" date="2022-09" db="EMBL/GenBank/DDBJ databases">
        <title>Biosynthetic gene clusters of Dactylosporangioum fulvum.</title>
        <authorList>
            <person name="Caradec T."/>
        </authorList>
    </citation>
    <scope>NUCLEOTIDE SEQUENCE</scope>
    <source>
        <strain evidence="1">NRRL B-16292</strain>
    </source>
</reference>
<keyword evidence="2" id="KW-1185">Reference proteome</keyword>
<dbReference type="EMBL" id="CP073720">
    <property type="protein sequence ID" value="UWP86354.1"/>
    <property type="molecule type" value="Genomic_DNA"/>
</dbReference>
<evidence type="ECO:0000313" key="1">
    <source>
        <dbReference type="EMBL" id="UWP86354.1"/>
    </source>
</evidence>
<dbReference type="InterPro" id="IPR036038">
    <property type="entry name" value="Aminotransferase-like"/>
</dbReference>
<dbReference type="Gene3D" id="3.20.10.10">
    <property type="entry name" value="D-amino Acid Aminotransferase, subunit A, domain 2"/>
    <property type="match status" value="1"/>
</dbReference>
<protein>
    <submittedName>
        <fullName evidence="1">Aminotransferase class IV</fullName>
    </submittedName>
</protein>
<dbReference type="GO" id="GO:0008483">
    <property type="term" value="F:transaminase activity"/>
    <property type="evidence" value="ECO:0007669"/>
    <property type="project" value="UniProtKB-KW"/>
</dbReference>
<gene>
    <name evidence="1" type="ORF">Dfulv_19785</name>
</gene>
<dbReference type="SUPFAM" id="SSF56752">
    <property type="entry name" value="D-aminoacid aminotransferase-like PLP-dependent enzymes"/>
    <property type="match status" value="1"/>
</dbReference>
<dbReference type="InterPro" id="IPR001544">
    <property type="entry name" value="Aminotrans_IV"/>
</dbReference>
<dbReference type="RefSeq" id="WP_259865500.1">
    <property type="nucleotide sequence ID" value="NZ_BAAAST010000050.1"/>
</dbReference>